<dbReference type="PROSITE" id="PS50850">
    <property type="entry name" value="MFS"/>
    <property type="match status" value="1"/>
</dbReference>
<evidence type="ECO:0000259" key="8">
    <source>
        <dbReference type="PROSITE" id="PS50850"/>
    </source>
</evidence>
<feature type="transmembrane region" description="Helical" evidence="7">
    <location>
        <begin position="107"/>
        <end position="128"/>
    </location>
</feature>
<sequence>MTEATTVNDDRVHWPSLIAAISAITAVGIAIGLGLPLLSLILDKRGISSSLTGINSAMAGIAAMMAAPVTTWCAHRYGVATTMIWAIVIASLSSFGFYYIVNYWAWFPLRIVFHGATTALFILSEFWINVAAPPKRRGLILGLYASILSVGFATGTLIFSLVGSEGVLPFIVGAGIILLAVIPIFVARRESPVLSESPHPNFFKYITIVPTAILAVFIFGAVEAGGLTLLPLYATRIGFTEAQAGGLLTAMAIGNFAFQIPVGMLSDRLRDRRALLTIMGAFGLVGALLLPMIAPYWTLLAALLLIWGGVVAGLYTVGLGHIGSRFHGTELAAANAAFIFFYALGTVAGPAVIGTAMDLGGTDGFAWALTGFFGCFVVFAVWRLIFHPTKA</sequence>
<comment type="subcellular location">
    <subcellularLocation>
        <location evidence="1">Cell membrane</location>
        <topology evidence="1">Multi-pass membrane protein</topology>
    </subcellularLocation>
</comment>
<dbReference type="PANTHER" id="PTHR23521:SF2">
    <property type="entry name" value="TRANSPORTER MFS SUPERFAMILY"/>
    <property type="match status" value="1"/>
</dbReference>
<evidence type="ECO:0000256" key="1">
    <source>
        <dbReference type="ARBA" id="ARBA00004651"/>
    </source>
</evidence>
<dbReference type="Proteomes" id="UP001174932">
    <property type="component" value="Unassembled WGS sequence"/>
</dbReference>
<dbReference type="InterPro" id="IPR020846">
    <property type="entry name" value="MFS_dom"/>
</dbReference>
<evidence type="ECO:0000256" key="3">
    <source>
        <dbReference type="ARBA" id="ARBA00022475"/>
    </source>
</evidence>
<feature type="transmembrane region" description="Helical" evidence="7">
    <location>
        <begin position="140"/>
        <end position="161"/>
    </location>
</feature>
<evidence type="ECO:0000256" key="4">
    <source>
        <dbReference type="ARBA" id="ARBA00022692"/>
    </source>
</evidence>
<evidence type="ECO:0000256" key="2">
    <source>
        <dbReference type="ARBA" id="ARBA00022448"/>
    </source>
</evidence>
<gene>
    <name evidence="9" type="ORF">Q4481_03890</name>
</gene>
<evidence type="ECO:0000256" key="7">
    <source>
        <dbReference type="SAM" id="Phobius"/>
    </source>
</evidence>
<feature type="transmembrane region" description="Helical" evidence="7">
    <location>
        <begin position="242"/>
        <end position="262"/>
    </location>
</feature>
<protein>
    <submittedName>
        <fullName evidence="9">MFS transporter</fullName>
    </submittedName>
</protein>
<keyword evidence="3" id="KW-1003">Cell membrane</keyword>
<reference evidence="9" key="1">
    <citation type="journal article" date="2015" name="Int. J. Syst. Evol. Microbiol.">
        <title>Rhizobium alvei sp. nov., isolated from a freshwater river.</title>
        <authorList>
            <person name="Sheu S.Y."/>
            <person name="Huang H.W."/>
            <person name="Young C.C."/>
            <person name="Chen W.M."/>
        </authorList>
    </citation>
    <scope>NUCLEOTIDE SEQUENCE</scope>
    <source>
        <strain evidence="9">TNR-22</strain>
    </source>
</reference>
<keyword evidence="10" id="KW-1185">Reference proteome</keyword>
<feature type="transmembrane region" description="Helical" evidence="7">
    <location>
        <begin position="79"/>
        <end position="101"/>
    </location>
</feature>
<dbReference type="PANTHER" id="PTHR23521">
    <property type="entry name" value="TRANSPORTER MFS SUPERFAMILY"/>
    <property type="match status" value="1"/>
</dbReference>
<feature type="transmembrane region" description="Helical" evidence="7">
    <location>
        <begin position="274"/>
        <end position="293"/>
    </location>
</feature>
<name>A0ABT8YIH8_9HYPH</name>
<evidence type="ECO:0000256" key="5">
    <source>
        <dbReference type="ARBA" id="ARBA00022989"/>
    </source>
</evidence>
<dbReference type="InterPro" id="IPR036259">
    <property type="entry name" value="MFS_trans_sf"/>
</dbReference>
<comment type="caution">
    <text evidence="9">The sequence shown here is derived from an EMBL/GenBank/DDBJ whole genome shotgun (WGS) entry which is preliminary data.</text>
</comment>
<feature type="transmembrane region" description="Helical" evidence="7">
    <location>
        <begin position="47"/>
        <end position="67"/>
    </location>
</feature>
<feature type="transmembrane region" description="Helical" evidence="7">
    <location>
        <begin position="331"/>
        <end position="353"/>
    </location>
</feature>
<evidence type="ECO:0000313" key="10">
    <source>
        <dbReference type="Proteomes" id="UP001174932"/>
    </source>
</evidence>
<evidence type="ECO:0000313" key="9">
    <source>
        <dbReference type="EMBL" id="MDO6963084.1"/>
    </source>
</evidence>
<organism evidence="9 10">
    <name type="scientific">Rhizobium alvei</name>
    <dbReference type="NCBI Taxonomy" id="1132659"/>
    <lineage>
        <taxon>Bacteria</taxon>
        <taxon>Pseudomonadati</taxon>
        <taxon>Pseudomonadota</taxon>
        <taxon>Alphaproteobacteria</taxon>
        <taxon>Hyphomicrobiales</taxon>
        <taxon>Rhizobiaceae</taxon>
        <taxon>Rhizobium/Agrobacterium group</taxon>
        <taxon>Rhizobium</taxon>
    </lineage>
</organism>
<feature type="transmembrane region" description="Helical" evidence="7">
    <location>
        <begin position="299"/>
        <end position="319"/>
    </location>
</feature>
<dbReference type="InterPro" id="IPR011701">
    <property type="entry name" value="MFS"/>
</dbReference>
<dbReference type="Pfam" id="PF07690">
    <property type="entry name" value="MFS_1"/>
    <property type="match status" value="1"/>
</dbReference>
<feature type="transmembrane region" description="Helical" evidence="7">
    <location>
        <begin position="202"/>
        <end position="222"/>
    </location>
</feature>
<feature type="transmembrane region" description="Helical" evidence="7">
    <location>
        <begin position="365"/>
        <end position="386"/>
    </location>
</feature>
<keyword evidence="5 7" id="KW-1133">Transmembrane helix</keyword>
<dbReference type="RefSeq" id="WP_304374972.1">
    <property type="nucleotide sequence ID" value="NZ_JAUOZU010000003.1"/>
</dbReference>
<feature type="transmembrane region" description="Helical" evidence="7">
    <location>
        <begin position="167"/>
        <end position="186"/>
    </location>
</feature>
<proteinExistence type="predicted"/>
<evidence type="ECO:0000256" key="6">
    <source>
        <dbReference type="ARBA" id="ARBA00023136"/>
    </source>
</evidence>
<feature type="domain" description="Major facilitator superfamily (MFS) profile" evidence="8">
    <location>
        <begin position="16"/>
        <end position="391"/>
    </location>
</feature>
<dbReference type="CDD" id="cd17477">
    <property type="entry name" value="MFS_YcaD_like"/>
    <property type="match status" value="1"/>
</dbReference>
<keyword evidence="6 7" id="KW-0472">Membrane</keyword>
<reference evidence="9" key="2">
    <citation type="submission" date="2023-07" db="EMBL/GenBank/DDBJ databases">
        <authorList>
            <person name="Shen H."/>
        </authorList>
    </citation>
    <scope>NUCLEOTIDE SEQUENCE</scope>
    <source>
        <strain evidence="9">TNR-22</strain>
    </source>
</reference>
<dbReference type="EMBL" id="JAUOZU010000003">
    <property type="protein sequence ID" value="MDO6963084.1"/>
    <property type="molecule type" value="Genomic_DNA"/>
</dbReference>
<dbReference type="SUPFAM" id="SSF103473">
    <property type="entry name" value="MFS general substrate transporter"/>
    <property type="match status" value="1"/>
</dbReference>
<dbReference type="Gene3D" id="1.20.1250.20">
    <property type="entry name" value="MFS general substrate transporter like domains"/>
    <property type="match status" value="2"/>
</dbReference>
<feature type="transmembrane region" description="Helical" evidence="7">
    <location>
        <begin position="12"/>
        <end position="35"/>
    </location>
</feature>
<keyword evidence="4 7" id="KW-0812">Transmembrane</keyword>
<accession>A0ABT8YIH8</accession>
<dbReference type="InterPro" id="IPR047200">
    <property type="entry name" value="MFS_YcaD-like"/>
</dbReference>
<keyword evidence="2" id="KW-0813">Transport</keyword>